<proteinExistence type="inferred from homology"/>
<keyword evidence="7" id="KW-0119">Carbohydrate metabolism</keyword>
<dbReference type="PRINTS" id="PR00735">
    <property type="entry name" value="GLHYDRLASE8"/>
</dbReference>
<dbReference type="Pfam" id="PF01270">
    <property type="entry name" value="Glyco_hydro_8"/>
    <property type="match status" value="1"/>
</dbReference>
<comment type="caution">
    <text evidence="9">The sequence shown here is derived from an EMBL/GenBank/DDBJ whole genome shotgun (WGS) entry which is preliminary data.</text>
</comment>
<evidence type="ECO:0000313" key="10">
    <source>
        <dbReference type="Proteomes" id="UP001251948"/>
    </source>
</evidence>
<evidence type="ECO:0000256" key="3">
    <source>
        <dbReference type="ARBA" id="ARBA00012601"/>
    </source>
</evidence>
<keyword evidence="7" id="KW-0624">Polysaccharide degradation</keyword>
<dbReference type="RefSeq" id="WP_312560081.1">
    <property type="nucleotide sequence ID" value="NZ_JAVSKO010000001.1"/>
</dbReference>
<name>A0AAJ2MSL3_STEMA</name>
<sequence length="380" mass="41911">MANSADLHRRRLLQAAVAVPLLGWGAAQAQPAPSASRWPAWQVLLDSSLSRDGRMIDRSQDDQRSTSEGQSYALFFALVANDQALFDRILAWTQDNLAGGDMRQHLPAWLWGRDAKGGWQVLDSNPASDSDLWLAYALLEGARLWRRPALQAIAEGMLQQVREREIVQLPGLGPMLLPGPQGFVEGDATRINPSYLPLPLLRRFASVDRKGPWPALAANTVRMLQQSSPHGFAPDWTAWQAGSFVADPVKGAVGSYDAIRCYAWAGMTAPRDPLFRPQLAALSGPLQRLRSGAAMWEKIDTRSGQGQGEGNYGFRAALLPYLLAQGENERARALQASLPSAEQQRADAPAYYSQMLSLFGLGWAEGRWRFNADGRLQPRW</sequence>
<evidence type="ECO:0000256" key="7">
    <source>
        <dbReference type="ARBA" id="ARBA00023326"/>
    </source>
</evidence>
<evidence type="ECO:0000256" key="6">
    <source>
        <dbReference type="ARBA" id="ARBA00023295"/>
    </source>
</evidence>
<keyword evidence="4 9" id="KW-0378">Hydrolase</keyword>
<evidence type="ECO:0000256" key="1">
    <source>
        <dbReference type="ARBA" id="ARBA00000966"/>
    </source>
</evidence>
<evidence type="ECO:0000313" key="9">
    <source>
        <dbReference type="EMBL" id="MDT3466560.1"/>
    </source>
</evidence>
<reference evidence="9" key="1">
    <citation type="submission" date="2023-07" db="EMBL/GenBank/DDBJ databases">
        <title>Comparative genomics of clinical Stenotrophomonas maltophilia isolates reveals regions of diversity which correlate with colonization and persistence in vivo.</title>
        <authorList>
            <person name="Mcdaniel M.S."/>
            <person name="Swords W.E."/>
            <person name="Sumpter N.A."/>
            <person name="Lindgren N.R."/>
            <person name="Billiot C.E."/>
        </authorList>
    </citation>
    <scope>NUCLEOTIDE SEQUENCE</scope>
    <source>
        <strain evidence="9">Ism4</strain>
    </source>
</reference>
<organism evidence="9 10">
    <name type="scientific">Stenotrophomonas maltophilia</name>
    <name type="common">Pseudomonas maltophilia</name>
    <name type="synonym">Xanthomonas maltophilia</name>
    <dbReference type="NCBI Taxonomy" id="40324"/>
    <lineage>
        <taxon>Bacteria</taxon>
        <taxon>Pseudomonadati</taxon>
        <taxon>Pseudomonadota</taxon>
        <taxon>Gammaproteobacteria</taxon>
        <taxon>Lysobacterales</taxon>
        <taxon>Lysobacteraceae</taxon>
        <taxon>Stenotrophomonas</taxon>
        <taxon>Stenotrophomonas maltophilia group</taxon>
    </lineage>
</organism>
<dbReference type="PROSITE" id="PS51318">
    <property type="entry name" value="TAT"/>
    <property type="match status" value="1"/>
</dbReference>
<dbReference type="InterPro" id="IPR002037">
    <property type="entry name" value="Glyco_hydro_8"/>
</dbReference>
<dbReference type="SUPFAM" id="SSF48208">
    <property type="entry name" value="Six-hairpin glycosidases"/>
    <property type="match status" value="1"/>
</dbReference>
<accession>A0AAJ2MSL3</accession>
<dbReference type="Proteomes" id="UP001251948">
    <property type="component" value="Unassembled WGS sequence"/>
</dbReference>
<dbReference type="InterPro" id="IPR008928">
    <property type="entry name" value="6-hairpin_glycosidase_sf"/>
</dbReference>
<dbReference type="EMBL" id="JAVSKO010000001">
    <property type="protein sequence ID" value="MDT3466560.1"/>
    <property type="molecule type" value="Genomic_DNA"/>
</dbReference>
<comment type="similarity">
    <text evidence="2">Belongs to the glycosyl hydrolase 8 (cellulase D) family.</text>
</comment>
<feature type="chain" id="PRO_5042607687" description="cellulase" evidence="8">
    <location>
        <begin position="30"/>
        <end position="380"/>
    </location>
</feature>
<keyword evidence="8" id="KW-0732">Signal</keyword>
<dbReference type="Gene3D" id="1.50.10.10">
    <property type="match status" value="1"/>
</dbReference>
<feature type="signal peptide" evidence="8">
    <location>
        <begin position="1"/>
        <end position="29"/>
    </location>
</feature>
<dbReference type="InterPro" id="IPR006311">
    <property type="entry name" value="TAT_signal"/>
</dbReference>
<evidence type="ECO:0000256" key="5">
    <source>
        <dbReference type="ARBA" id="ARBA00023001"/>
    </source>
</evidence>
<dbReference type="AlphaFoldDB" id="A0AAJ2MSL3"/>
<protein>
    <recommendedName>
        <fullName evidence="3">cellulase</fullName>
        <ecNumber evidence="3">3.2.1.4</ecNumber>
    </recommendedName>
</protein>
<dbReference type="NCBIfam" id="NF008305">
    <property type="entry name" value="PRK11097.1"/>
    <property type="match status" value="1"/>
</dbReference>
<dbReference type="GO" id="GO:0008810">
    <property type="term" value="F:cellulase activity"/>
    <property type="evidence" value="ECO:0007669"/>
    <property type="project" value="UniProtKB-EC"/>
</dbReference>
<keyword evidence="6 9" id="KW-0326">Glycosidase</keyword>
<keyword evidence="5" id="KW-0136">Cellulose degradation</keyword>
<gene>
    <name evidence="9" type="primary">bcsZ</name>
    <name evidence="9" type="ORF">ROV92_00805</name>
</gene>
<dbReference type="EC" id="3.2.1.4" evidence="3"/>
<evidence type="ECO:0000256" key="2">
    <source>
        <dbReference type="ARBA" id="ARBA00009209"/>
    </source>
</evidence>
<evidence type="ECO:0000256" key="4">
    <source>
        <dbReference type="ARBA" id="ARBA00022801"/>
    </source>
</evidence>
<dbReference type="InterPro" id="IPR012341">
    <property type="entry name" value="6hp_glycosidase-like_sf"/>
</dbReference>
<evidence type="ECO:0000256" key="8">
    <source>
        <dbReference type="SAM" id="SignalP"/>
    </source>
</evidence>
<dbReference type="GO" id="GO:0030245">
    <property type="term" value="P:cellulose catabolic process"/>
    <property type="evidence" value="ECO:0007669"/>
    <property type="project" value="UniProtKB-KW"/>
</dbReference>
<comment type="catalytic activity">
    <reaction evidence="1">
        <text>Endohydrolysis of (1-&gt;4)-beta-D-glucosidic linkages in cellulose, lichenin and cereal beta-D-glucans.</text>
        <dbReference type="EC" id="3.2.1.4"/>
    </reaction>
</comment>